<dbReference type="AlphaFoldDB" id="A0A1I6T3A5"/>
<keyword evidence="3" id="KW-1185">Reference proteome</keyword>
<keyword evidence="1" id="KW-0812">Transmembrane</keyword>
<dbReference type="Proteomes" id="UP000198788">
    <property type="component" value="Unassembled WGS sequence"/>
</dbReference>
<organism evidence="2 3">
    <name type="scientific">Brevundimonas viscosa</name>
    <dbReference type="NCBI Taxonomy" id="871741"/>
    <lineage>
        <taxon>Bacteria</taxon>
        <taxon>Pseudomonadati</taxon>
        <taxon>Pseudomonadota</taxon>
        <taxon>Alphaproteobacteria</taxon>
        <taxon>Caulobacterales</taxon>
        <taxon>Caulobacteraceae</taxon>
        <taxon>Brevundimonas</taxon>
    </lineage>
</organism>
<proteinExistence type="predicted"/>
<feature type="transmembrane region" description="Helical" evidence="1">
    <location>
        <begin position="216"/>
        <end position="233"/>
    </location>
</feature>
<gene>
    <name evidence="2" type="ORF">SAMN05192570_2942</name>
</gene>
<feature type="transmembrane region" description="Helical" evidence="1">
    <location>
        <begin position="178"/>
        <end position="195"/>
    </location>
</feature>
<dbReference type="Pfam" id="PF05940">
    <property type="entry name" value="NnrS"/>
    <property type="match status" value="1"/>
</dbReference>
<evidence type="ECO:0000313" key="3">
    <source>
        <dbReference type="Proteomes" id="UP000198788"/>
    </source>
</evidence>
<evidence type="ECO:0000256" key="1">
    <source>
        <dbReference type="SAM" id="Phobius"/>
    </source>
</evidence>
<dbReference type="STRING" id="871741.SAMN05192570_2942"/>
<keyword evidence="1" id="KW-0472">Membrane</keyword>
<sequence>MGATRDGIRAWQGPAVLTFGFRPFFLLSAVWAALAVPIWVASFVLGDGTIGGADGRLWHTHEMLFGYGAGVIAGFLLTAVPNWTGRLPVSGWPLAGLVALWLAGRLAGFLPPGAGLFAIVADVAFLVVFAALIWREILAAKNRRNLPVAVMVSVLACANVAFHASAQWPEAGPHAERVAVAVITALIALIGGRIIPSFTQNWVLPRGLARPTPFGLFDKVALVVTVGALALWVATPQAVTTGAALLAAGLLSLVRLLRWRGWQTWPESMVWILHLGFVWLPVGFLLLGASALAPAAVPFTAGVHALTAGGIGVMTLAVMTRATRGHTGRPRASDVATTGVYTLVLAAAAVRVAAPFLPDLTPALLGASAALWVLAFAGFAAVYGPMLVRKSL</sequence>
<feature type="transmembrane region" description="Helical" evidence="1">
    <location>
        <begin position="91"/>
        <end position="110"/>
    </location>
</feature>
<feature type="transmembrane region" description="Helical" evidence="1">
    <location>
        <begin position="369"/>
        <end position="388"/>
    </location>
</feature>
<feature type="transmembrane region" description="Helical" evidence="1">
    <location>
        <begin position="239"/>
        <end position="257"/>
    </location>
</feature>
<dbReference type="EMBL" id="FOZV01000007">
    <property type="protein sequence ID" value="SFS83725.1"/>
    <property type="molecule type" value="Genomic_DNA"/>
</dbReference>
<dbReference type="RefSeq" id="WP_092312475.1">
    <property type="nucleotide sequence ID" value="NZ_FOZV01000007.1"/>
</dbReference>
<accession>A0A1I6T3A5</accession>
<keyword evidence="1" id="KW-1133">Transmembrane helix</keyword>
<dbReference type="OrthoDB" id="9770040at2"/>
<feature type="transmembrane region" description="Helical" evidence="1">
    <location>
        <begin position="340"/>
        <end position="357"/>
    </location>
</feature>
<dbReference type="InterPro" id="IPR010266">
    <property type="entry name" value="NnrS"/>
</dbReference>
<feature type="transmembrane region" description="Helical" evidence="1">
    <location>
        <begin position="299"/>
        <end position="319"/>
    </location>
</feature>
<protein>
    <submittedName>
        <fullName evidence="2">Uncharacterized protein involved in response to NO</fullName>
    </submittedName>
</protein>
<feature type="transmembrane region" description="Helical" evidence="1">
    <location>
        <begin position="116"/>
        <end position="134"/>
    </location>
</feature>
<reference evidence="3" key="1">
    <citation type="submission" date="2016-10" db="EMBL/GenBank/DDBJ databases">
        <authorList>
            <person name="Varghese N."/>
            <person name="Submissions S."/>
        </authorList>
    </citation>
    <scope>NUCLEOTIDE SEQUENCE [LARGE SCALE GENOMIC DNA]</scope>
    <source>
        <strain evidence="3">CGMCC 1.10683</strain>
    </source>
</reference>
<feature type="transmembrane region" description="Helical" evidence="1">
    <location>
        <begin position="64"/>
        <end position="84"/>
    </location>
</feature>
<name>A0A1I6T3A5_9CAUL</name>
<evidence type="ECO:0000313" key="2">
    <source>
        <dbReference type="EMBL" id="SFS83725.1"/>
    </source>
</evidence>
<feature type="transmembrane region" description="Helical" evidence="1">
    <location>
        <begin position="24"/>
        <end position="44"/>
    </location>
</feature>
<feature type="transmembrane region" description="Helical" evidence="1">
    <location>
        <begin position="269"/>
        <end position="293"/>
    </location>
</feature>
<feature type="transmembrane region" description="Helical" evidence="1">
    <location>
        <begin position="146"/>
        <end position="166"/>
    </location>
</feature>